<dbReference type="Proteomes" id="UP000243207">
    <property type="component" value="Chromosome I"/>
</dbReference>
<protein>
    <submittedName>
        <fullName evidence="8">Cytochrome c oxidase assembly factor CtaG</fullName>
    </submittedName>
</protein>
<keyword evidence="7" id="KW-0732">Signal</keyword>
<keyword evidence="4 6" id="KW-1133">Transmembrane helix</keyword>
<name>A0A1H1VF05_9GAMM</name>
<dbReference type="InterPro" id="IPR019108">
    <property type="entry name" value="Caa3_assmbl_CtaG-rel"/>
</dbReference>
<gene>
    <name evidence="8" type="ORF">SAMN05216421_2283</name>
</gene>
<dbReference type="EMBL" id="LT629736">
    <property type="protein sequence ID" value="SDS83190.1"/>
    <property type="molecule type" value="Genomic_DNA"/>
</dbReference>
<feature type="transmembrane region" description="Helical" evidence="6">
    <location>
        <begin position="63"/>
        <end position="82"/>
    </location>
</feature>
<evidence type="ECO:0000313" key="9">
    <source>
        <dbReference type="Proteomes" id="UP000243207"/>
    </source>
</evidence>
<feature type="chain" id="PRO_5009263197" evidence="7">
    <location>
        <begin position="23"/>
        <end position="269"/>
    </location>
</feature>
<proteinExistence type="predicted"/>
<feature type="transmembrane region" description="Helical" evidence="6">
    <location>
        <begin position="94"/>
        <end position="114"/>
    </location>
</feature>
<evidence type="ECO:0000256" key="6">
    <source>
        <dbReference type="SAM" id="Phobius"/>
    </source>
</evidence>
<sequence length="269" mass="30103">MTITRATLLGLLLAVFAPLAWAHSPFAAAADERLPAWLTAGLLLVLWACYLRGCVRVWPGAGAVSLFHVGLALGGLAVLGPLDDWAETSTSAHMTQHMVFMVVVPPLFVLSRPLPQLSAGGARRLSALWNPLLRLTQRPMLTAYVHGFIVWFWHTPKFYMLAVEHPWWHAVEHLLFIVSAGLFWWAVLRSSRLLVPWALLALLFTLMHTGFLGALLTFAREPLYGEARSLEDQQLAGLIMWVLGAIPYLLGAGWLGWRWLLTMQRRIGW</sequence>
<evidence type="ECO:0000256" key="1">
    <source>
        <dbReference type="ARBA" id="ARBA00004651"/>
    </source>
</evidence>
<keyword evidence="2" id="KW-1003">Cell membrane</keyword>
<evidence type="ECO:0000256" key="4">
    <source>
        <dbReference type="ARBA" id="ARBA00022989"/>
    </source>
</evidence>
<evidence type="ECO:0000313" key="8">
    <source>
        <dbReference type="EMBL" id="SDS83190.1"/>
    </source>
</evidence>
<feature type="transmembrane region" description="Helical" evidence="6">
    <location>
        <begin position="135"/>
        <end position="154"/>
    </location>
</feature>
<reference evidence="9" key="1">
    <citation type="submission" date="2016-10" db="EMBL/GenBank/DDBJ databases">
        <authorList>
            <person name="Varghese N."/>
            <person name="Submissions S."/>
        </authorList>
    </citation>
    <scope>NUCLEOTIDE SEQUENCE [LARGE SCALE GENOMIC DNA]</scope>
    <source>
        <strain evidence="9">NRRL B-51270</strain>
    </source>
</reference>
<dbReference type="AlphaFoldDB" id="A0A1H1VF05"/>
<dbReference type="Pfam" id="PF09678">
    <property type="entry name" value="Caa3_CtaG"/>
    <property type="match status" value="1"/>
</dbReference>
<evidence type="ECO:0000256" key="5">
    <source>
        <dbReference type="ARBA" id="ARBA00023136"/>
    </source>
</evidence>
<feature type="transmembrane region" description="Helical" evidence="6">
    <location>
        <begin position="166"/>
        <end position="187"/>
    </location>
</feature>
<feature type="transmembrane region" description="Helical" evidence="6">
    <location>
        <begin position="32"/>
        <end position="51"/>
    </location>
</feature>
<keyword evidence="9" id="KW-1185">Reference proteome</keyword>
<evidence type="ECO:0000256" key="2">
    <source>
        <dbReference type="ARBA" id="ARBA00022475"/>
    </source>
</evidence>
<dbReference type="OrthoDB" id="9808789at2"/>
<dbReference type="STRING" id="487184.SAMN05216421_2283"/>
<evidence type="ECO:0000256" key="7">
    <source>
        <dbReference type="SAM" id="SignalP"/>
    </source>
</evidence>
<feature type="transmembrane region" description="Helical" evidence="6">
    <location>
        <begin position="194"/>
        <end position="218"/>
    </location>
</feature>
<feature type="signal peptide" evidence="7">
    <location>
        <begin position="1"/>
        <end position="22"/>
    </location>
</feature>
<comment type="subcellular location">
    <subcellularLocation>
        <location evidence="1">Cell membrane</location>
        <topology evidence="1">Multi-pass membrane protein</topology>
    </subcellularLocation>
</comment>
<keyword evidence="3 6" id="KW-0812">Transmembrane</keyword>
<organism evidence="8 9">
    <name type="scientific">Halopseudomonas xinjiangensis</name>
    <dbReference type="NCBI Taxonomy" id="487184"/>
    <lineage>
        <taxon>Bacteria</taxon>
        <taxon>Pseudomonadati</taxon>
        <taxon>Pseudomonadota</taxon>
        <taxon>Gammaproteobacteria</taxon>
        <taxon>Pseudomonadales</taxon>
        <taxon>Pseudomonadaceae</taxon>
        <taxon>Halopseudomonas</taxon>
    </lineage>
</organism>
<keyword evidence="5 6" id="KW-0472">Membrane</keyword>
<evidence type="ECO:0000256" key="3">
    <source>
        <dbReference type="ARBA" id="ARBA00022692"/>
    </source>
</evidence>
<feature type="transmembrane region" description="Helical" evidence="6">
    <location>
        <begin position="238"/>
        <end position="257"/>
    </location>
</feature>
<accession>A0A1H1VF05</accession>
<dbReference type="GO" id="GO:0005886">
    <property type="term" value="C:plasma membrane"/>
    <property type="evidence" value="ECO:0007669"/>
    <property type="project" value="UniProtKB-SubCell"/>
</dbReference>